<evidence type="ECO:0000313" key="1">
    <source>
        <dbReference type="EMBL" id="KPE49762.1"/>
    </source>
</evidence>
<accession>A0A0N0IUP4</accession>
<dbReference type="AlphaFoldDB" id="A0A0N0IUP4"/>
<dbReference type="EMBL" id="LJOD01000015">
    <property type="protein sequence ID" value="KPE49762.1"/>
    <property type="molecule type" value="Genomic_DNA"/>
</dbReference>
<dbReference type="Gene3D" id="1.10.3230.30">
    <property type="entry name" value="Phage gp6-like head-tail connector protein"/>
    <property type="match status" value="1"/>
</dbReference>
<sequence length="155" mass="18101">MANSYNHVLSVDEVKRYLRLEPEFIDDDPDLERMIASAFGYIEKQTNHIFRPQDRTYRKSYSDNINIYDYPVNTTVFPDNAVPLHYPGFIRFCNQDSITVNVGYTSKEGAPAELIECALQMIKVFYYEAEKNVNTTLLPENVKQIIDTNRRFIIC</sequence>
<protein>
    <recommendedName>
        <fullName evidence="3">Phage gp6-like head-tail connector protein</fullName>
    </recommendedName>
</protein>
<comment type="caution">
    <text evidence="1">The sequence shown here is derived from an EMBL/GenBank/DDBJ whole genome shotgun (WGS) entry which is preliminary data.</text>
</comment>
<dbReference type="PATRIC" id="fig|253.9.peg.1704"/>
<reference evidence="2" key="2">
    <citation type="submission" date="2015-09" db="EMBL/GenBank/DDBJ databases">
        <title>Draft genome sequence of a multidrug-resistant Chryseobacterium indologenes isolate from Malaysia.</title>
        <authorList>
            <person name="Yu C.Y."/>
            <person name="Ang G.Y."/>
            <person name="Chan K.-G."/>
        </authorList>
    </citation>
    <scope>NUCLEOTIDE SEQUENCE [LARGE SCALE GENOMIC DNA]</scope>
    <source>
        <strain evidence="2">CI_885</strain>
    </source>
</reference>
<organism evidence="1 2">
    <name type="scientific">Chryseobacterium indologenes</name>
    <name type="common">Flavobacterium indologenes</name>
    <dbReference type="NCBI Taxonomy" id="253"/>
    <lineage>
        <taxon>Bacteria</taxon>
        <taxon>Pseudomonadati</taxon>
        <taxon>Bacteroidota</taxon>
        <taxon>Flavobacteriia</taxon>
        <taxon>Flavobacteriales</taxon>
        <taxon>Weeksellaceae</taxon>
        <taxon>Chryseobacterium group</taxon>
        <taxon>Chryseobacterium</taxon>
    </lineage>
</organism>
<dbReference type="OrthoDB" id="1252519at2"/>
<dbReference type="RefSeq" id="WP_062702215.1">
    <property type="nucleotide sequence ID" value="NZ_LJOD01000015.1"/>
</dbReference>
<evidence type="ECO:0000313" key="2">
    <source>
        <dbReference type="Proteomes" id="UP000037953"/>
    </source>
</evidence>
<name>A0A0N0IUP4_CHRID</name>
<gene>
    <name evidence="1" type="ORF">AOB46_18740</name>
</gene>
<evidence type="ECO:0008006" key="3">
    <source>
        <dbReference type="Google" id="ProtNLM"/>
    </source>
</evidence>
<reference evidence="1 2" key="1">
    <citation type="journal article" date="2015" name="Genom Data">
        <title>Draft genome sequence of a multidrug-resistant Chryseobacterium indologenes isolate from Malaysia.</title>
        <authorList>
            <person name="Yu C.Y."/>
            <person name="Ang G.Y."/>
            <person name="Cheng H.J."/>
            <person name="Cheong Y.M."/>
            <person name="Yin W.F."/>
            <person name="Chan K.G."/>
        </authorList>
    </citation>
    <scope>NUCLEOTIDE SEQUENCE [LARGE SCALE GENOMIC DNA]</scope>
    <source>
        <strain evidence="1 2">CI_885</strain>
    </source>
</reference>
<proteinExistence type="predicted"/>
<dbReference type="CDD" id="cd08054">
    <property type="entry name" value="gp6"/>
    <property type="match status" value="1"/>
</dbReference>
<dbReference type="Proteomes" id="UP000037953">
    <property type="component" value="Unassembled WGS sequence"/>
</dbReference>